<reference evidence="2 3" key="1">
    <citation type="journal article" date="2020" name="IScience">
        <title>Genome Sequencing of the Endangered Kingdonia uniflora (Circaeasteraceae, Ranunculales) Reveals Potential Mechanisms of Evolutionary Specialization.</title>
        <authorList>
            <person name="Sun Y."/>
            <person name="Deng T."/>
            <person name="Zhang A."/>
            <person name="Moore M.J."/>
            <person name="Landis J.B."/>
            <person name="Lin N."/>
            <person name="Zhang H."/>
            <person name="Zhang X."/>
            <person name="Huang J."/>
            <person name="Zhang X."/>
            <person name="Sun H."/>
            <person name="Wang H."/>
        </authorList>
    </citation>
    <scope>NUCLEOTIDE SEQUENCE [LARGE SCALE GENOMIC DNA]</scope>
    <source>
        <strain evidence="2">TB1705</strain>
        <tissue evidence="2">Leaf</tissue>
    </source>
</reference>
<dbReference type="AlphaFoldDB" id="A0A7J7NXL8"/>
<gene>
    <name evidence="2" type="ORF">GIB67_011848</name>
</gene>
<dbReference type="InterPro" id="IPR026960">
    <property type="entry name" value="RVT-Znf"/>
</dbReference>
<evidence type="ECO:0000259" key="1">
    <source>
        <dbReference type="Pfam" id="PF13966"/>
    </source>
</evidence>
<accession>A0A7J7NXL8</accession>
<comment type="caution">
    <text evidence="2">The sequence shown here is derived from an EMBL/GenBank/DDBJ whole genome shotgun (WGS) entry which is preliminary data.</text>
</comment>
<evidence type="ECO:0000313" key="3">
    <source>
        <dbReference type="Proteomes" id="UP000541444"/>
    </source>
</evidence>
<sequence>MSGLLETIEANTGWALGTWHWEKLACEVPNPYKSMPQTKFYIGEEDDIAIWEPAKKGDFSIKSAWEFWRVADVETDRLQWVWYKVIPTKIQVFNWKVWKNIITVDSTIAKFVCLPSKCSCCENNQYEIIDHLLVNGELATKIWRHFSSINFIQNQSYWTKQGTWLQGAKKTSQMGVECMRNSALLVANNYSDSISIQILQLQNRKALHRRVTVVRWIKPPAGFFKLNTDGSSVNGACGAGGIVRNYKGEMMPFRRVQHPLHFDYINNLWFIEQAQHEIDTYGTDESGNLKLFSFRNMKEKCIQKFERNVSLKCLRNNWLNLKKKYKNWVTLTQLAGECYNEVTGTFSLIEPEWVEILEVLPEARVFKHDVLRHREKMTLLFSSMI</sequence>
<organism evidence="2 3">
    <name type="scientific">Kingdonia uniflora</name>
    <dbReference type="NCBI Taxonomy" id="39325"/>
    <lineage>
        <taxon>Eukaryota</taxon>
        <taxon>Viridiplantae</taxon>
        <taxon>Streptophyta</taxon>
        <taxon>Embryophyta</taxon>
        <taxon>Tracheophyta</taxon>
        <taxon>Spermatophyta</taxon>
        <taxon>Magnoliopsida</taxon>
        <taxon>Ranunculales</taxon>
        <taxon>Circaeasteraceae</taxon>
        <taxon>Kingdonia</taxon>
    </lineage>
</organism>
<dbReference type="Proteomes" id="UP000541444">
    <property type="component" value="Unassembled WGS sequence"/>
</dbReference>
<name>A0A7J7NXL8_9MAGN</name>
<evidence type="ECO:0000313" key="2">
    <source>
        <dbReference type="EMBL" id="KAF6171951.1"/>
    </source>
</evidence>
<protein>
    <recommendedName>
        <fullName evidence="1">Reverse transcriptase zinc-binding domain-containing protein</fullName>
    </recommendedName>
</protein>
<feature type="domain" description="Reverse transcriptase zinc-binding" evidence="1">
    <location>
        <begin position="59"/>
        <end position="143"/>
    </location>
</feature>
<dbReference type="OrthoDB" id="1304284at2759"/>
<dbReference type="EMBL" id="JACGCM010000452">
    <property type="protein sequence ID" value="KAF6171951.1"/>
    <property type="molecule type" value="Genomic_DNA"/>
</dbReference>
<keyword evidence="3" id="KW-1185">Reference proteome</keyword>
<proteinExistence type="predicted"/>
<dbReference type="Pfam" id="PF13966">
    <property type="entry name" value="zf-RVT"/>
    <property type="match status" value="1"/>
</dbReference>